<dbReference type="InterPro" id="IPR050397">
    <property type="entry name" value="Env_Response_Regulators"/>
</dbReference>
<dbReference type="Gene3D" id="1.10.10.10">
    <property type="entry name" value="Winged helix-like DNA-binding domain superfamily/Winged helix DNA-binding domain"/>
    <property type="match status" value="1"/>
</dbReference>
<dbReference type="PANTHER" id="PTHR24567">
    <property type="entry name" value="CRP FAMILY TRANSCRIPTIONAL REGULATORY PROTEIN"/>
    <property type="match status" value="1"/>
</dbReference>
<dbReference type="Pfam" id="PF00027">
    <property type="entry name" value="cNMP_binding"/>
    <property type="match status" value="1"/>
</dbReference>
<dbReference type="EMBL" id="JAPKNK010000008">
    <property type="protein sequence ID" value="MCX5571014.1"/>
    <property type="molecule type" value="Genomic_DNA"/>
</dbReference>
<dbReference type="PROSITE" id="PS50042">
    <property type="entry name" value="CNMP_BINDING_3"/>
    <property type="match status" value="1"/>
</dbReference>
<keyword evidence="7" id="KW-1185">Reference proteome</keyword>
<evidence type="ECO:0000256" key="2">
    <source>
        <dbReference type="ARBA" id="ARBA00023125"/>
    </source>
</evidence>
<dbReference type="GO" id="GO:0003677">
    <property type="term" value="F:DNA binding"/>
    <property type="evidence" value="ECO:0007669"/>
    <property type="project" value="UniProtKB-KW"/>
</dbReference>
<feature type="domain" description="Cyclic nucleotide-binding" evidence="4">
    <location>
        <begin position="35"/>
        <end position="155"/>
    </location>
</feature>
<dbReference type="SMART" id="SM00419">
    <property type="entry name" value="HTH_CRP"/>
    <property type="match status" value="1"/>
</dbReference>
<accession>A0A9X3E3D4</accession>
<evidence type="ECO:0000259" key="5">
    <source>
        <dbReference type="PROSITE" id="PS51063"/>
    </source>
</evidence>
<dbReference type="GO" id="GO:0005829">
    <property type="term" value="C:cytosol"/>
    <property type="evidence" value="ECO:0007669"/>
    <property type="project" value="TreeGrafter"/>
</dbReference>
<dbReference type="RefSeq" id="WP_266339984.1">
    <property type="nucleotide sequence ID" value="NZ_JAPKNK010000008.1"/>
</dbReference>
<dbReference type="Pfam" id="PF13545">
    <property type="entry name" value="HTH_Crp_2"/>
    <property type="match status" value="1"/>
</dbReference>
<dbReference type="AlphaFoldDB" id="A0A9X3E3D4"/>
<proteinExistence type="predicted"/>
<comment type="caution">
    <text evidence="6">The sequence shown here is derived from an EMBL/GenBank/DDBJ whole genome shotgun (WGS) entry which is preliminary data.</text>
</comment>
<dbReference type="SUPFAM" id="SSF46785">
    <property type="entry name" value="Winged helix' DNA-binding domain"/>
    <property type="match status" value="1"/>
</dbReference>
<dbReference type="PROSITE" id="PS00889">
    <property type="entry name" value="CNMP_BINDING_2"/>
    <property type="match status" value="1"/>
</dbReference>
<dbReference type="PANTHER" id="PTHR24567:SF74">
    <property type="entry name" value="HTH-TYPE TRANSCRIPTIONAL REGULATOR ARCR"/>
    <property type="match status" value="1"/>
</dbReference>
<dbReference type="GO" id="GO:0003700">
    <property type="term" value="F:DNA-binding transcription factor activity"/>
    <property type="evidence" value="ECO:0007669"/>
    <property type="project" value="TreeGrafter"/>
</dbReference>
<organism evidence="6 7">
    <name type="scientific">Kaistia nematophila</name>
    <dbReference type="NCBI Taxonomy" id="2994654"/>
    <lineage>
        <taxon>Bacteria</taxon>
        <taxon>Pseudomonadati</taxon>
        <taxon>Pseudomonadota</taxon>
        <taxon>Alphaproteobacteria</taxon>
        <taxon>Hyphomicrobiales</taxon>
        <taxon>Kaistiaceae</taxon>
        <taxon>Kaistia</taxon>
    </lineage>
</organism>
<gene>
    <name evidence="6" type="ORF">OSH07_17545</name>
</gene>
<dbReference type="InterPro" id="IPR036390">
    <property type="entry name" value="WH_DNA-bd_sf"/>
</dbReference>
<evidence type="ECO:0000256" key="1">
    <source>
        <dbReference type="ARBA" id="ARBA00023015"/>
    </source>
</evidence>
<dbReference type="InterPro" id="IPR014710">
    <property type="entry name" value="RmlC-like_jellyroll"/>
</dbReference>
<evidence type="ECO:0000313" key="7">
    <source>
        <dbReference type="Proteomes" id="UP001144805"/>
    </source>
</evidence>
<dbReference type="InterPro" id="IPR012318">
    <property type="entry name" value="HTH_CRP"/>
</dbReference>
<dbReference type="SUPFAM" id="SSF51206">
    <property type="entry name" value="cAMP-binding domain-like"/>
    <property type="match status" value="1"/>
</dbReference>
<dbReference type="SMART" id="SM00100">
    <property type="entry name" value="cNMP"/>
    <property type="match status" value="1"/>
</dbReference>
<feature type="domain" description="HTH crp-type" evidence="5">
    <location>
        <begin position="169"/>
        <end position="242"/>
    </location>
</feature>
<evidence type="ECO:0000259" key="4">
    <source>
        <dbReference type="PROSITE" id="PS50042"/>
    </source>
</evidence>
<protein>
    <submittedName>
        <fullName evidence="6">Crp/Fnr family transcriptional regulator</fullName>
    </submittedName>
</protein>
<evidence type="ECO:0000256" key="3">
    <source>
        <dbReference type="ARBA" id="ARBA00023163"/>
    </source>
</evidence>
<dbReference type="InterPro" id="IPR036388">
    <property type="entry name" value="WH-like_DNA-bd_sf"/>
</dbReference>
<dbReference type="Gene3D" id="2.60.120.10">
    <property type="entry name" value="Jelly Rolls"/>
    <property type="match status" value="1"/>
</dbReference>
<evidence type="ECO:0000313" key="6">
    <source>
        <dbReference type="EMBL" id="MCX5571014.1"/>
    </source>
</evidence>
<dbReference type="InterPro" id="IPR018488">
    <property type="entry name" value="cNMP-bd_CS"/>
</dbReference>
<name>A0A9X3E3D4_9HYPH</name>
<sequence>MNAIRYTTHQGSTQITTEGRVQVGEIVSWLGRTSFFNGLEKEDLTRLAQIARVTTYPADTVLFSQGDESDGLYSVVDGIVRIFLTADDSRELTIQLFEEGEVIGEIALIDGLPRSAGAATLTETKLIFVPRQPFLNLLDTSSQLQRQIILSLCERLRQTNEQVNRAVFTDLRHRLLVLLRQLALIHGRIERDVAVVELDLTQGTLAQMLGASREAVNKQIRALIKEGRLSVDGHRIIVHRSMRDA</sequence>
<dbReference type="Proteomes" id="UP001144805">
    <property type="component" value="Unassembled WGS sequence"/>
</dbReference>
<dbReference type="InterPro" id="IPR018490">
    <property type="entry name" value="cNMP-bd_dom_sf"/>
</dbReference>
<reference evidence="6" key="1">
    <citation type="submission" date="2022-11" db="EMBL/GenBank/DDBJ databases">
        <title>Biodiversity and phylogenetic relationships of bacteria.</title>
        <authorList>
            <person name="Machado R.A.R."/>
            <person name="Bhat A."/>
            <person name="Loulou A."/>
            <person name="Kallel S."/>
        </authorList>
    </citation>
    <scope>NUCLEOTIDE SEQUENCE</scope>
    <source>
        <strain evidence="6">K-TC2</strain>
    </source>
</reference>
<dbReference type="CDD" id="cd00038">
    <property type="entry name" value="CAP_ED"/>
    <property type="match status" value="1"/>
</dbReference>
<dbReference type="PROSITE" id="PS51063">
    <property type="entry name" value="HTH_CRP_2"/>
    <property type="match status" value="1"/>
</dbReference>
<keyword evidence="1" id="KW-0805">Transcription regulation</keyword>
<keyword evidence="3" id="KW-0804">Transcription</keyword>
<keyword evidence="2" id="KW-0238">DNA-binding</keyword>
<dbReference type="InterPro" id="IPR000595">
    <property type="entry name" value="cNMP-bd_dom"/>
</dbReference>